<feature type="transmembrane region" description="Helical" evidence="1">
    <location>
        <begin position="82"/>
        <end position="105"/>
    </location>
</feature>
<protein>
    <submittedName>
        <fullName evidence="2">Uncharacterized protein</fullName>
    </submittedName>
</protein>
<sequence>MRQVVIPKNELSEFDLPRVCVITGQTEGISFQPVKFSWYPRWLLIFVPFAALIVLLVAMLLTKRAQGTLPFSEEGWAQWKRAKLVFGLSFLGTIAVLCGAIFAFAGNTQTGSYLMVGVLVAVLIPVVAYSAVVQGKVPQVLRIDAREVTLRLPSDEAASAILRHLQAGQASRAMPAREVRSA</sequence>
<name>A0A511SWF8_MYXFU</name>
<keyword evidence="1" id="KW-0472">Membrane</keyword>
<feature type="transmembrane region" description="Helical" evidence="1">
    <location>
        <begin position="42"/>
        <end position="61"/>
    </location>
</feature>
<dbReference type="RefSeq" id="WP_074949104.1">
    <property type="nucleotide sequence ID" value="NZ_BJXR01000011.1"/>
</dbReference>
<dbReference type="Proteomes" id="UP000321514">
    <property type="component" value="Unassembled WGS sequence"/>
</dbReference>
<reference evidence="3 4" key="1">
    <citation type="submission" date="2016-10" db="EMBL/GenBank/DDBJ databases">
        <authorList>
            <person name="Varghese N."/>
            <person name="Submissions S."/>
        </authorList>
    </citation>
    <scope>NUCLEOTIDE SEQUENCE [LARGE SCALE GENOMIC DNA]</scope>
    <source>
        <strain evidence="3 4">DSM 16525</strain>
    </source>
</reference>
<dbReference type="EMBL" id="BJXR01000011">
    <property type="protein sequence ID" value="GEN05663.1"/>
    <property type="molecule type" value="Genomic_DNA"/>
</dbReference>
<gene>
    <name evidence="2" type="ORF">MFU01_07000</name>
    <name evidence="3" type="ORF">SAMN05443572_101789</name>
</gene>
<keyword evidence="1" id="KW-1133">Transmembrane helix</keyword>
<keyword evidence="1" id="KW-0812">Transmembrane</keyword>
<evidence type="ECO:0000313" key="3">
    <source>
        <dbReference type="EMBL" id="SES99514.1"/>
    </source>
</evidence>
<dbReference type="EMBL" id="FOIB01000001">
    <property type="protein sequence ID" value="SES99514.1"/>
    <property type="molecule type" value="Genomic_DNA"/>
</dbReference>
<accession>A0A511SWF8</accession>
<evidence type="ECO:0000313" key="4">
    <source>
        <dbReference type="Proteomes" id="UP000183760"/>
    </source>
</evidence>
<dbReference type="Proteomes" id="UP000183760">
    <property type="component" value="Unassembled WGS sequence"/>
</dbReference>
<evidence type="ECO:0000313" key="5">
    <source>
        <dbReference type="Proteomes" id="UP000321514"/>
    </source>
</evidence>
<evidence type="ECO:0000313" key="2">
    <source>
        <dbReference type="EMBL" id="GEN05663.1"/>
    </source>
</evidence>
<keyword evidence="4" id="KW-1185">Reference proteome</keyword>
<feature type="transmembrane region" description="Helical" evidence="1">
    <location>
        <begin position="111"/>
        <end position="132"/>
    </location>
</feature>
<comment type="caution">
    <text evidence="2">The sequence shown here is derived from an EMBL/GenBank/DDBJ whole genome shotgun (WGS) entry which is preliminary data.</text>
</comment>
<dbReference type="AlphaFoldDB" id="A0A511SWF8"/>
<proteinExistence type="predicted"/>
<dbReference type="STRING" id="1334629.MFUL124B02_04915"/>
<evidence type="ECO:0000256" key="1">
    <source>
        <dbReference type="SAM" id="Phobius"/>
    </source>
</evidence>
<reference evidence="2 5" key="2">
    <citation type="submission" date="2019-07" db="EMBL/GenBank/DDBJ databases">
        <title>Whole genome shotgun sequence of Myxococcus fulvus NBRC 100333.</title>
        <authorList>
            <person name="Hosoyama A."/>
            <person name="Uohara A."/>
            <person name="Ohji S."/>
            <person name="Ichikawa N."/>
        </authorList>
    </citation>
    <scope>NUCLEOTIDE SEQUENCE [LARGE SCALE GENOMIC DNA]</scope>
    <source>
        <strain evidence="2 5">NBRC 100333</strain>
    </source>
</reference>
<dbReference type="OrthoDB" id="5520331at2"/>
<organism evidence="2 5">
    <name type="scientific">Myxococcus fulvus</name>
    <dbReference type="NCBI Taxonomy" id="33"/>
    <lineage>
        <taxon>Bacteria</taxon>
        <taxon>Pseudomonadati</taxon>
        <taxon>Myxococcota</taxon>
        <taxon>Myxococcia</taxon>
        <taxon>Myxococcales</taxon>
        <taxon>Cystobacterineae</taxon>
        <taxon>Myxococcaceae</taxon>
        <taxon>Myxococcus</taxon>
    </lineage>
</organism>